<feature type="domain" description="Plasmid pRiA4b Orf3-like" evidence="1">
    <location>
        <begin position="12"/>
        <end position="142"/>
    </location>
</feature>
<dbReference type="Pfam" id="PF07929">
    <property type="entry name" value="PRiA4_ORF3"/>
    <property type="match status" value="1"/>
</dbReference>
<evidence type="ECO:0000313" key="3">
    <source>
        <dbReference type="Proteomes" id="UP000237056"/>
    </source>
</evidence>
<dbReference type="SUPFAM" id="SSF159941">
    <property type="entry name" value="MM3350-like"/>
    <property type="match status" value="1"/>
</dbReference>
<comment type="caution">
    <text evidence="2">The sequence shown here is derived from an EMBL/GenBank/DDBJ whole genome shotgun (WGS) entry which is preliminary data.</text>
</comment>
<dbReference type="Proteomes" id="UP000237056">
    <property type="component" value="Unassembled WGS sequence"/>
</dbReference>
<dbReference type="Gene3D" id="3.10.290.30">
    <property type="entry name" value="MM3350-like"/>
    <property type="match status" value="1"/>
</dbReference>
<protein>
    <submittedName>
        <fullName evidence="2">PRiA4b ORF-3-like protein</fullName>
    </submittedName>
</protein>
<keyword evidence="3" id="KW-1185">Reference proteome</keyword>
<dbReference type="InterPro" id="IPR012912">
    <property type="entry name" value="Plasmid_pRiA4b_Orf3-like"/>
</dbReference>
<organism evidence="2 3">
    <name type="scientific">Flavobacterium croceum DSM 17960</name>
    <dbReference type="NCBI Taxonomy" id="1121886"/>
    <lineage>
        <taxon>Bacteria</taxon>
        <taxon>Pseudomonadati</taxon>
        <taxon>Bacteroidota</taxon>
        <taxon>Flavobacteriia</taxon>
        <taxon>Flavobacteriales</taxon>
        <taxon>Flavobacteriaceae</taxon>
        <taxon>Flavobacterium</taxon>
    </lineage>
</organism>
<dbReference type="EMBL" id="PQNY01000008">
    <property type="protein sequence ID" value="POS01767.1"/>
    <property type="molecule type" value="Genomic_DNA"/>
</dbReference>
<accession>A0A2S4N7V1</accession>
<gene>
    <name evidence="2" type="ORF">Q361_10894</name>
</gene>
<evidence type="ECO:0000313" key="2">
    <source>
        <dbReference type="EMBL" id="POS01767.1"/>
    </source>
</evidence>
<name>A0A2S4N7V1_9FLAO</name>
<reference evidence="2 3" key="1">
    <citation type="submission" date="2018-01" db="EMBL/GenBank/DDBJ databases">
        <title>Genomic Encyclopedia of Type Strains, Phase I: the one thousand microbial genomes (KMG-I) project.</title>
        <authorList>
            <person name="Goeker M."/>
        </authorList>
    </citation>
    <scope>NUCLEOTIDE SEQUENCE [LARGE SCALE GENOMIC DNA]</scope>
    <source>
        <strain evidence="2 3">DSM 17960</strain>
    </source>
</reference>
<proteinExistence type="predicted"/>
<dbReference type="InterPro" id="IPR024047">
    <property type="entry name" value="MM3350-like_sf"/>
</dbReference>
<sequence length="188" mass="22068">MTSQKKYTINMVYKFRVILDTEEDIFRDIAIQSQDTLEDLHNTIVNAFGFDGKEIASFYTCDDNWNQEDEISLFDTGDVPGEQRTMADFVLEDILYEEQTKIIYVYDFISMWTFLVELAAIEPEVAGESYPALLYSHGEMPENAPEKEFDAEDDHFHSEFEDDFDEDDFDMFDGDDSFEDFGFEENWN</sequence>
<dbReference type="AlphaFoldDB" id="A0A2S4N7V1"/>
<evidence type="ECO:0000259" key="1">
    <source>
        <dbReference type="Pfam" id="PF07929"/>
    </source>
</evidence>